<feature type="transmembrane region" description="Helical" evidence="1">
    <location>
        <begin position="224"/>
        <end position="244"/>
    </location>
</feature>
<sequence>MGDLLEKIKIRKVILIYISTMIFTFMILQMPFVKNIYLKNKYFGEFILNVLILIWVYIIFSKENISVKSEIIYLIKKVNYKKIVQLYILNLGIYIGIGLCIFIGDKSLIKVPSNIFIIFGITLAPIVEEFIFRGVIMSRLKIRLGIIPAIFISSIIFGIVHFDFNIFGRLFFGILSALLYIQTKNIINCIIFHGLNNGSIFIFPIISQYTNFSINMDSEFKTNVLIFIIFSCFVLSVVLNIIYIKNNLPRKDSKLS</sequence>
<dbReference type="Proteomes" id="UP000184114">
    <property type="component" value="Unassembled WGS sequence"/>
</dbReference>
<name>A0A1M4VMY6_9FIRM</name>
<evidence type="ECO:0000313" key="3">
    <source>
        <dbReference type="EMBL" id="SHE70170.1"/>
    </source>
</evidence>
<dbReference type="EMBL" id="FQTY01000005">
    <property type="protein sequence ID" value="SHE70170.1"/>
    <property type="molecule type" value="Genomic_DNA"/>
</dbReference>
<dbReference type="GeneID" id="90993740"/>
<feature type="transmembrane region" description="Helical" evidence="1">
    <location>
        <begin position="166"/>
        <end position="183"/>
    </location>
</feature>
<evidence type="ECO:0000256" key="1">
    <source>
        <dbReference type="SAM" id="Phobius"/>
    </source>
</evidence>
<dbReference type="Pfam" id="PF02517">
    <property type="entry name" value="Rce1-like"/>
    <property type="match status" value="1"/>
</dbReference>
<feature type="transmembrane region" description="Helical" evidence="1">
    <location>
        <begin position="190"/>
        <end position="212"/>
    </location>
</feature>
<keyword evidence="1" id="KW-0812">Transmembrane</keyword>
<accession>A0A1M4VMY6</accession>
<protein>
    <recommendedName>
        <fullName evidence="2">CAAX prenyl protease 2/Lysostaphin resistance protein A-like domain-containing protein</fullName>
    </recommendedName>
</protein>
<evidence type="ECO:0000259" key="2">
    <source>
        <dbReference type="Pfam" id="PF02517"/>
    </source>
</evidence>
<feature type="transmembrane region" description="Helical" evidence="1">
    <location>
        <begin position="142"/>
        <end position="160"/>
    </location>
</feature>
<gene>
    <name evidence="3" type="ORF">SAMN02745784_01532</name>
</gene>
<proteinExistence type="predicted"/>
<evidence type="ECO:0000313" key="4">
    <source>
        <dbReference type="Proteomes" id="UP000184114"/>
    </source>
</evidence>
<feature type="transmembrane region" description="Helical" evidence="1">
    <location>
        <begin position="42"/>
        <end position="60"/>
    </location>
</feature>
<feature type="transmembrane region" description="Helical" evidence="1">
    <location>
        <begin position="12"/>
        <end position="30"/>
    </location>
</feature>
<keyword evidence="4" id="KW-1185">Reference proteome</keyword>
<keyword evidence="1" id="KW-0472">Membrane</keyword>
<dbReference type="GO" id="GO:0080120">
    <property type="term" value="P:CAAX-box protein maturation"/>
    <property type="evidence" value="ECO:0007669"/>
    <property type="project" value="UniProtKB-ARBA"/>
</dbReference>
<dbReference type="RefSeq" id="WP_072974994.1">
    <property type="nucleotide sequence ID" value="NZ_FQTY01000005.1"/>
</dbReference>
<dbReference type="PANTHER" id="PTHR43592:SF15">
    <property type="entry name" value="CAAX AMINO TERMINAL PROTEASE FAMILY PROTEIN"/>
    <property type="match status" value="1"/>
</dbReference>
<feature type="transmembrane region" description="Helical" evidence="1">
    <location>
        <begin position="116"/>
        <end position="135"/>
    </location>
</feature>
<reference evidence="4" key="1">
    <citation type="submission" date="2016-11" db="EMBL/GenBank/DDBJ databases">
        <authorList>
            <person name="Varghese N."/>
            <person name="Submissions S."/>
        </authorList>
    </citation>
    <scope>NUCLEOTIDE SEQUENCE [LARGE SCALE GENOMIC DNA]</scope>
    <source>
        <strain evidence="4">DSM 18095</strain>
    </source>
</reference>
<feature type="transmembrane region" description="Helical" evidence="1">
    <location>
        <begin position="86"/>
        <end position="104"/>
    </location>
</feature>
<keyword evidence="1" id="KW-1133">Transmembrane helix</keyword>
<organism evidence="3 4">
    <name type="scientific">Tissierella praeacuta DSM 18095</name>
    <dbReference type="NCBI Taxonomy" id="1123404"/>
    <lineage>
        <taxon>Bacteria</taxon>
        <taxon>Bacillati</taxon>
        <taxon>Bacillota</taxon>
        <taxon>Tissierellia</taxon>
        <taxon>Tissierellales</taxon>
        <taxon>Tissierellaceae</taxon>
        <taxon>Tissierella</taxon>
    </lineage>
</organism>
<dbReference type="AlphaFoldDB" id="A0A1M4VMY6"/>
<dbReference type="PANTHER" id="PTHR43592">
    <property type="entry name" value="CAAX AMINO TERMINAL PROTEASE"/>
    <property type="match status" value="1"/>
</dbReference>
<dbReference type="GO" id="GO:0004175">
    <property type="term" value="F:endopeptidase activity"/>
    <property type="evidence" value="ECO:0007669"/>
    <property type="project" value="UniProtKB-ARBA"/>
</dbReference>
<dbReference type="InterPro" id="IPR003675">
    <property type="entry name" value="Rce1/LyrA-like_dom"/>
</dbReference>
<dbReference type="STRING" id="1123404.SAMN02745784_01532"/>
<feature type="domain" description="CAAX prenyl protease 2/Lysostaphin resistance protein A-like" evidence="2">
    <location>
        <begin position="115"/>
        <end position="198"/>
    </location>
</feature>